<feature type="domain" description="CRIM" evidence="2">
    <location>
        <begin position="116"/>
        <end position="264"/>
    </location>
</feature>
<dbReference type="OrthoDB" id="2977013at2759"/>
<feature type="compositionally biased region" description="Polar residues" evidence="1">
    <location>
        <begin position="284"/>
        <end position="301"/>
    </location>
</feature>
<dbReference type="AlphaFoldDB" id="A0A8H5GDF0"/>
<dbReference type="CDD" id="cd01765">
    <property type="entry name" value="FERM_F0_F1"/>
    <property type="match status" value="1"/>
</dbReference>
<feature type="region of interest" description="Disordered" evidence="1">
    <location>
        <begin position="1"/>
        <end position="49"/>
    </location>
</feature>
<evidence type="ECO:0000256" key="1">
    <source>
        <dbReference type="SAM" id="MobiDB-lite"/>
    </source>
</evidence>
<keyword evidence="4" id="KW-1185">Reference proteome</keyword>
<name>A0A8H5GDF0_9AGAR</name>
<dbReference type="Proteomes" id="UP000559256">
    <property type="component" value="Unassembled WGS sequence"/>
</dbReference>
<dbReference type="InterPro" id="IPR031567">
    <property type="entry name" value="CRIM_dom"/>
</dbReference>
<dbReference type="Pfam" id="PF16978">
    <property type="entry name" value="CRIM"/>
    <property type="match status" value="1"/>
</dbReference>
<dbReference type="EMBL" id="JAACJM010000036">
    <property type="protein sequence ID" value="KAF5362896.1"/>
    <property type="molecule type" value="Genomic_DNA"/>
</dbReference>
<accession>A0A8H5GDF0</accession>
<reference evidence="3 4" key="1">
    <citation type="journal article" date="2020" name="ISME J.">
        <title>Uncovering the hidden diversity of litter-decomposition mechanisms in mushroom-forming fungi.</title>
        <authorList>
            <person name="Floudas D."/>
            <person name="Bentzer J."/>
            <person name="Ahren D."/>
            <person name="Johansson T."/>
            <person name="Persson P."/>
            <person name="Tunlid A."/>
        </authorList>
    </citation>
    <scope>NUCLEOTIDE SEQUENCE [LARGE SCALE GENOMIC DNA]</scope>
    <source>
        <strain evidence="3 4">CBS 291.85</strain>
    </source>
</reference>
<proteinExistence type="predicted"/>
<organism evidence="3 4">
    <name type="scientific">Tetrapyrgos nigripes</name>
    <dbReference type="NCBI Taxonomy" id="182062"/>
    <lineage>
        <taxon>Eukaryota</taxon>
        <taxon>Fungi</taxon>
        <taxon>Dikarya</taxon>
        <taxon>Basidiomycota</taxon>
        <taxon>Agaricomycotina</taxon>
        <taxon>Agaricomycetes</taxon>
        <taxon>Agaricomycetidae</taxon>
        <taxon>Agaricales</taxon>
        <taxon>Marasmiineae</taxon>
        <taxon>Marasmiaceae</taxon>
        <taxon>Tetrapyrgos</taxon>
    </lineage>
</organism>
<evidence type="ECO:0000313" key="3">
    <source>
        <dbReference type="EMBL" id="KAF5362896.1"/>
    </source>
</evidence>
<gene>
    <name evidence="3" type="ORF">D9758_007044</name>
</gene>
<protein>
    <recommendedName>
        <fullName evidence="2">CRIM domain-containing protein</fullName>
    </recommendedName>
</protein>
<feature type="region of interest" description="Disordered" evidence="1">
    <location>
        <begin position="284"/>
        <end position="318"/>
    </location>
</feature>
<feature type="compositionally biased region" description="Polar residues" evidence="1">
    <location>
        <begin position="40"/>
        <end position="49"/>
    </location>
</feature>
<evidence type="ECO:0000259" key="2">
    <source>
        <dbReference type="Pfam" id="PF16978"/>
    </source>
</evidence>
<evidence type="ECO:0000313" key="4">
    <source>
        <dbReference type="Proteomes" id="UP000559256"/>
    </source>
</evidence>
<sequence length="445" mass="49663">MRPRPDRQTSLHNQRPRLDSDKPFQQANKANYNGKKDSQFGLNGTSSTLSSKHSATVLYATPSASDQSCPLRRAMELSGVLAEIPSYVDEPISSPHSLLSFNRKAVPSMPPQPSESGLTTLLNSPIPPIVNPFSNLMSPPPSGDDLMAVRVYCPHADNPVGKPLEFKIEREADVERLMGLALWTYWERAWLPPLPVNHTEDLRLPTTRKSHSIKASNGKLRRVISPWSLRIVRDGFLDYATEAPDPSDKVELLESEEYALIKLDRTAPDPAGFFSGIPSVDTSSNALGPNSQASTLAESFKTSQRRTSRRNSSPGPLSIRKRLSHVRDLSLPFQRASMDSSSRWPSDFVSNPFRVRVFKILNAEMDVKEGSNEQAQPMTVAVSKNSTIKELLQTVCREKGIRHPEKFHLAALDVRKVYQGVDLQWNVSKFEANTEFVLVKNAKRL</sequence>
<comment type="caution">
    <text evidence="3">The sequence shown here is derived from an EMBL/GenBank/DDBJ whole genome shotgun (WGS) entry which is preliminary data.</text>
</comment>